<keyword evidence="8" id="KW-0472">Membrane</keyword>
<feature type="domain" description="PX" evidence="10">
    <location>
        <begin position="69"/>
        <end position="185"/>
    </location>
</feature>
<dbReference type="Proteomes" id="UP000009131">
    <property type="component" value="Unassembled WGS sequence"/>
</dbReference>
<evidence type="ECO:0000256" key="6">
    <source>
        <dbReference type="ARBA" id="ARBA00023006"/>
    </source>
</evidence>
<proteinExistence type="inferred from homology"/>
<evidence type="ECO:0000259" key="10">
    <source>
        <dbReference type="PROSITE" id="PS50195"/>
    </source>
</evidence>
<dbReference type="eggNOG" id="KOG2273">
    <property type="taxonomic scope" value="Eukaryota"/>
</dbReference>
<evidence type="ECO:0000256" key="1">
    <source>
        <dbReference type="ARBA" id="ARBA00004481"/>
    </source>
</evidence>
<evidence type="ECO:0000256" key="8">
    <source>
        <dbReference type="ARBA" id="ARBA00023136"/>
    </source>
</evidence>
<evidence type="ECO:0000313" key="12">
    <source>
        <dbReference type="Proteomes" id="UP000009131"/>
    </source>
</evidence>
<evidence type="ECO:0000256" key="7">
    <source>
        <dbReference type="ARBA" id="ARBA00023121"/>
    </source>
</evidence>
<feature type="compositionally biased region" description="Basic and acidic residues" evidence="9">
    <location>
        <begin position="369"/>
        <end position="383"/>
    </location>
</feature>
<dbReference type="AlphaFoldDB" id="G7E8G1"/>
<dbReference type="SUPFAM" id="SSF64268">
    <property type="entry name" value="PX domain"/>
    <property type="match status" value="1"/>
</dbReference>
<reference evidence="11 12" key="1">
    <citation type="journal article" date="2011" name="J. Gen. Appl. Microbiol.">
        <title>Draft genome sequencing of the enigmatic basidiomycete Mixia osmundae.</title>
        <authorList>
            <person name="Nishida H."/>
            <person name="Nagatsuka Y."/>
            <person name="Sugiyama J."/>
        </authorList>
    </citation>
    <scope>NUCLEOTIDE SEQUENCE [LARGE SCALE GENOMIC DNA]</scope>
    <source>
        <strain evidence="12">CBS 9802 / IAM 14324 / JCM 22182 / KY 12970</strain>
    </source>
</reference>
<dbReference type="SMART" id="SM00312">
    <property type="entry name" value="PX"/>
    <property type="match status" value="1"/>
</dbReference>
<evidence type="ECO:0000256" key="9">
    <source>
        <dbReference type="SAM" id="MobiDB-lite"/>
    </source>
</evidence>
<accession>G7E8G1</accession>
<comment type="similarity">
    <text evidence="2">Belongs to the sorting nexin family.</text>
</comment>
<name>G7E8G1_MIXOS</name>
<evidence type="ECO:0000256" key="5">
    <source>
        <dbReference type="ARBA" id="ARBA00022927"/>
    </source>
</evidence>
<dbReference type="GO" id="GO:0035091">
    <property type="term" value="F:phosphatidylinositol binding"/>
    <property type="evidence" value="ECO:0007669"/>
    <property type="project" value="InterPro"/>
</dbReference>
<keyword evidence="12" id="KW-1185">Reference proteome</keyword>
<dbReference type="PANTHER" id="PTHR46979:SF2">
    <property type="entry name" value="SORTING NEXIN-41"/>
    <property type="match status" value="1"/>
</dbReference>
<dbReference type="GO" id="GO:0006914">
    <property type="term" value="P:autophagy"/>
    <property type="evidence" value="ECO:0007669"/>
    <property type="project" value="UniProtKB-KW"/>
</dbReference>
<feature type="region of interest" description="Disordered" evidence="9">
    <location>
        <begin position="1"/>
        <end position="66"/>
    </location>
</feature>
<dbReference type="PANTHER" id="PTHR46979">
    <property type="entry name" value="SORTING NEXIN-41"/>
    <property type="match status" value="1"/>
</dbReference>
<keyword evidence="4" id="KW-0967">Endosome</keyword>
<keyword evidence="5" id="KW-0653">Protein transport</keyword>
<organism evidence="11 12">
    <name type="scientific">Mixia osmundae (strain CBS 9802 / IAM 14324 / JCM 22182 / KY 12970)</name>
    <dbReference type="NCBI Taxonomy" id="764103"/>
    <lineage>
        <taxon>Eukaryota</taxon>
        <taxon>Fungi</taxon>
        <taxon>Dikarya</taxon>
        <taxon>Basidiomycota</taxon>
        <taxon>Pucciniomycotina</taxon>
        <taxon>Mixiomycetes</taxon>
        <taxon>Mixiales</taxon>
        <taxon>Mixiaceae</taxon>
        <taxon>Mixia</taxon>
    </lineage>
</organism>
<dbReference type="Pfam" id="PF00787">
    <property type="entry name" value="PX"/>
    <property type="match status" value="1"/>
</dbReference>
<dbReference type="InterPro" id="IPR044106">
    <property type="entry name" value="PX_Snx41/Atg20"/>
</dbReference>
<keyword evidence="7" id="KW-0446">Lipid-binding</keyword>
<dbReference type="InParanoid" id="G7E8G1"/>
<dbReference type="GO" id="GO:0015031">
    <property type="term" value="P:protein transport"/>
    <property type="evidence" value="ECO:0007669"/>
    <property type="project" value="UniProtKB-KW"/>
</dbReference>
<keyword evidence="3" id="KW-0813">Transport</keyword>
<dbReference type="FunCoup" id="G7E8G1">
    <property type="interactions" value="42"/>
</dbReference>
<dbReference type="InterPro" id="IPR036871">
    <property type="entry name" value="PX_dom_sf"/>
</dbReference>
<dbReference type="GO" id="GO:0042147">
    <property type="term" value="P:retrograde transport, endosome to Golgi"/>
    <property type="evidence" value="ECO:0007669"/>
    <property type="project" value="InterPro"/>
</dbReference>
<dbReference type="STRING" id="764103.G7E8G1"/>
<dbReference type="PROSITE" id="PS50195">
    <property type="entry name" value="PX"/>
    <property type="match status" value="1"/>
</dbReference>
<feature type="region of interest" description="Disordered" evidence="9">
    <location>
        <begin position="369"/>
        <end position="431"/>
    </location>
</feature>
<dbReference type="HOGENOM" id="CLU_014456_1_1_1"/>
<evidence type="ECO:0000256" key="3">
    <source>
        <dbReference type="ARBA" id="ARBA00022448"/>
    </source>
</evidence>
<evidence type="ECO:0000256" key="2">
    <source>
        <dbReference type="ARBA" id="ARBA00010883"/>
    </source>
</evidence>
<dbReference type="InterPro" id="IPR001683">
    <property type="entry name" value="PX_dom"/>
</dbReference>
<feature type="compositionally biased region" description="Basic and acidic residues" evidence="9">
    <location>
        <begin position="394"/>
        <end position="403"/>
    </location>
</feature>
<dbReference type="Gene3D" id="1.20.1270.60">
    <property type="entry name" value="Arfaptin homology (AH) domain/BAR domain"/>
    <property type="match status" value="2"/>
</dbReference>
<keyword evidence="6" id="KW-0072">Autophagy</keyword>
<reference evidence="11 12" key="2">
    <citation type="journal article" date="2012" name="Open Biol.">
        <title>Characteristics of nucleosomes and linker DNA regions on the genome of the basidiomycete Mixia osmundae revealed by mono- and dinucleosome mapping.</title>
        <authorList>
            <person name="Nishida H."/>
            <person name="Kondo S."/>
            <person name="Matsumoto T."/>
            <person name="Suzuki Y."/>
            <person name="Yoshikawa H."/>
            <person name="Taylor T.D."/>
            <person name="Sugiyama J."/>
        </authorList>
    </citation>
    <scope>NUCLEOTIDE SEQUENCE [LARGE SCALE GENOMIC DNA]</scope>
    <source>
        <strain evidence="12">CBS 9802 / IAM 14324 / JCM 22182 / KY 12970</strain>
    </source>
</reference>
<dbReference type="OrthoDB" id="289314at2759"/>
<comment type="caution">
    <text evidence="11">The sequence shown here is derived from an EMBL/GenBank/DDBJ whole genome shotgun (WGS) entry which is preliminary data.</text>
</comment>
<protein>
    <recommendedName>
        <fullName evidence="10">PX domain-containing protein</fullName>
    </recommendedName>
</protein>
<dbReference type="InterPro" id="IPR051079">
    <property type="entry name" value="Sorting_Nexin_Autophagy"/>
</dbReference>
<sequence>MDAMDDNPFQTDQEGFGSHAEERQALQQEDEQAAPDPAPGPSTPPIQANRPHPVATQSPRLRDDPSRKDAIQIIDAQKTSEGGTSSSYIVYLIRSEQGDARRRYSEFESLRAILLKLYPVLIIPPIPPHHTLSDYAVKQSKAKEDANVIARRKRMLTVFLNRIGRHPILSKEALFIKFLQGNIPWAEVAHSPMVTQLPKNPLRAPARDPTDTAAAQLYASLPLPSTGQLPQEPDQRFLDSEAFTAKFSAHLTTSMERINRRLMKRWADFSADHAELGAIMNGFALTEGEPLAPAIEKTGQAVDATYVHTNVLLQEWEKTFTEPLAEYAQFSTIIKGLLKFRHNKHMQFEMTRDVLETKRVQLEELERTEAEARRLDSALDRASSRVRPLDSQGEVEHSSRASEEGPQDEANNDLASSAMHGRTDSTSSASRRAGSFGFLGSLSHSIQNIMDNDPEATRRNSIGKTQDTIAQLREGLLSTEQDLVFASQTIQADLDRFQRQKVADFREMCLAFVNNHKDWAQQNLEQWQEAKAEILKIPDPPQLLYS</sequence>
<dbReference type="GO" id="GO:0005829">
    <property type="term" value="C:cytosol"/>
    <property type="evidence" value="ECO:0007669"/>
    <property type="project" value="GOC"/>
</dbReference>
<dbReference type="InterPro" id="IPR027267">
    <property type="entry name" value="AH/BAR_dom_sf"/>
</dbReference>
<evidence type="ECO:0000313" key="11">
    <source>
        <dbReference type="EMBL" id="GAA99121.1"/>
    </source>
</evidence>
<dbReference type="RefSeq" id="XP_014567853.1">
    <property type="nucleotide sequence ID" value="XM_014712367.1"/>
</dbReference>
<dbReference type="CDD" id="cd06867">
    <property type="entry name" value="PX_SNX41_42"/>
    <property type="match status" value="1"/>
</dbReference>
<comment type="subcellular location">
    <subcellularLocation>
        <location evidence="1">Endosome membrane</location>
        <topology evidence="1">Peripheral membrane protein</topology>
    </subcellularLocation>
</comment>
<dbReference type="OMA" id="CRRMKEV"/>
<dbReference type="GO" id="GO:0010008">
    <property type="term" value="C:endosome membrane"/>
    <property type="evidence" value="ECO:0007669"/>
    <property type="project" value="UniProtKB-SubCell"/>
</dbReference>
<dbReference type="Gene3D" id="3.30.1520.10">
    <property type="entry name" value="Phox-like domain"/>
    <property type="match status" value="1"/>
</dbReference>
<dbReference type="EMBL" id="BABT02000179">
    <property type="protein sequence ID" value="GAA99121.1"/>
    <property type="molecule type" value="Genomic_DNA"/>
</dbReference>
<evidence type="ECO:0000256" key="4">
    <source>
        <dbReference type="ARBA" id="ARBA00022753"/>
    </source>
</evidence>
<gene>
    <name evidence="11" type="primary">Mo05811</name>
    <name evidence="11" type="ORF">E5Q_05811</name>
</gene>